<reference evidence="1 2" key="1">
    <citation type="submission" date="2024-08" db="EMBL/GenBank/DDBJ databases">
        <authorList>
            <person name="Cucini C."/>
            <person name="Frati F."/>
        </authorList>
    </citation>
    <scope>NUCLEOTIDE SEQUENCE [LARGE SCALE GENOMIC DNA]</scope>
</reference>
<sequence>MDNVYYMSKNFRSQRIFHLILFLSDFQFILDVHVLVLLDKEELPSVLGVQLLLSSFVRKTEENLCNVVPKNGMEFQPKTMKTVARERSIFNSIHPDSTGFPTRSLIIDPPPTIKRVLPLMVGGFNSKTYLTEPFYNFCITWINLYILINLRFVTSHRPSSNHQTCVTVDVIDPPPTIKRVLPLMVGGFNSKTNLTEPFYNFCITWINLYILINLRFVTSHRPSSNHQTCVTVDVIDPPPTIKRVLPLMVGGFNSKTNLTEPFYNFCITWINLYILINLRFVTSHRPSSNHQTCVTVDVIDPPPTIKRVLPLMVGGFNSKTYLTEPFYNFCITWINLYILINLRFVTSHRPSSNHQTCVTVDVIDPPPTIKRVLPLMVGGFNSKTNLTEPFYNFCITWINLYILINLRFVTSHRPSSNHQTCVTVDVIDPPPTIKRVLPLMVGGFNSKTYLTEPFYNFCITWINLYILINLRFVTSHRPSSNHQTCVTVDGWRLQLQD</sequence>
<evidence type="ECO:0000313" key="1">
    <source>
        <dbReference type="EMBL" id="CAL8129479.1"/>
    </source>
</evidence>
<protein>
    <submittedName>
        <fullName evidence="1">Uncharacterized protein</fullName>
    </submittedName>
</protein>
<name>A0ABP1RKD2_9HEXA</name>
<proteinExistence type="predicted"/>
<gene>
    <name evidence="1" type="ORF">ODALV1_LOCUS23211</name>
</gene>
<accession>A0ABP1RKD2</accession>
<evidence type="ECO:0000313" key="2">
    <source>
        <dbReference type="Proteomes" id="UP001642540"/>
    </source>
</evidence>
<organism evidence="1 2">
    <name type="scientific">Orchesella dallaii</name>
    <dbReference type="NCBI Taxonomy" id="48710"/>
    <lineage>
        <taxon>Eukaryota</taxon>
        <taxon>Metazoa</taxon>
        <taxon>Ecdysozoa</taxon>
        <taxon>Arthropoda</taxon>
        <taxon>Hexapoda</taxon>
        <taxon>Collembola</taxon>
        <taxon>Entomobryomorpha</taxon>
        <taxon>Entomobryoidea</taxon>
        <taxon>Orchesellidae</taxon>
        <taxon>Orchesellinae</taxon>
        <taxon>Orchesella</taxon>
    </lineage>
</organism>
<comment type="caution">
    <text evidence="1">The sequence shown here is derived from an EMBL/GenBank/DDBJ whole genome shotgun (WGS) entry which is preliminary data.</text>
</comment>
<keyword evidence="2" id="KW-1185">Reference proteome</keyword>
<dbReference type="EMBL" id="CAXLJM020000078">
    <property type="protein sequence ID" value="CAL8129479.1"/>
    <property type="molecule type" value="Genomic_DNA"/>
</dbReference>
<dbReference type="Proteomes" id="UP001642540">
    <property type="component" value="Unassembled WGS sequence"/>
</dbReference>